<keyword evidence="3" id="KW-1185">Reference proteome</keyword>
<reference evidence="3" key="1">
    <citation type="journal article" date="2011" name="Genome Biol. Evol.">
        <title>Massive genomic decay in Serratia symbiotica, a recently evolved symbiont of aphids.</title>
        <authorList>
            <person name="Burke G.R."/>
            <person name="Moran N.A."/>
        </authorList>
    </citation>
    <scope>NUCLEOTIDE SEQUENCE [LARGE SCALE GENOMIC DNA]</scope>
    <source>
        <strain evidence="3">Tucson</strain>
    </source>
</reference>
<sequence>MFLRRRSALRPGVKIFHRRRDWIAGLRWEPLRGNFSFLMCGKKHPDTHGIVVGRRIAAMAGFVSPGRVRRSMYSLAVAFQLAEGENAWGIYRLSREQDLWVFLAVSGGQLSVMGDVTGSRAFVESAAQNFLRFNDADAPGRRCAATADDGKDATQLSDRLTRPQLRRCRLRKRLTSAAVLLSVVVITAISVAGAYWHDTVQQKAEQAAAMAAFRARQAMTREKPVTPVRAPHPWVSQPSVQALLSHCWLTRAPLYASVAGWRFDDGECVPQGLRLRYVAMPGSTVEDFSRRARELLGHAAIFNLQEGGKRGDVFIPFPKTSAPDLGEEALPSADAQLMRFISHLQRRNLDVTFTEVRPPAVAPGQVQFTPIQDWREFTFSISARLQPERLLQDFDASGLRLTSVSLTMSPQGQFHYTIKGSIYAQN</sequence>
<keyword evidence="1" id="KW-0812">Transmembrane</keyword>
<organism evidence="2 3">
    <name type="scientific">Serratia symbiotica str. Tucson</name>
    <dbReference type="NCBI Taxonomy" id="914128"/>
    <lineage>
        <taxon>Bacteria</taxon>
        <taxon>Pseudomonadati</taxon>
        <taxon>Pseudomonadota</taxon>
        <taxon>Gammaproteobacteria</taxon>
        <taxon>Enterobacterales</taxon>
        <taxon>Yersiniaceae</taxon>
        <taxon>Serratia</taxon>
        <taxon>Serratia symbiotica</taxon>
    </lineage>
</organism>
<evidence type="ECO:0000256" key="1">
    <source>
        <dbReference type="SAM" id="Phobius"/>
    </source>
</evidence>
<dbReference type="HOGENOM" id="CLU_048884_1_0_6"/>
<dbReference type="Proteomes" id="UP000013568">
    <property type="component" value="Unassembled WGS sequence"/>
</dbReference>
<feature type="transmembrane region" description="Helical" evidence="1">
    <location>
        <begin position="174"/>
        <end position="196"/>
    </location>
</feature>
<name>E9CNB0_9GAMM</name>
<dbReference type="InterPro" id="IPR009663">
    <property type="entry name" value="PAP_PilO"/>
</dbReference>
<evidence type="ECO:0000313" key="2">
    <source>
        <dbReference type="EMBL" id="EFW11944.1"/>
    </source>
</evidence>
<dbReference type="RefSeq" id="WP_006709177.1">
    <property type="nucleotide sequence ID" value="NZ_GL636119.1"/>
</dbReference>
<accession>E9CNB0</accession>
<evidence type="ECO:0000313" key="3">
    <source>
        <dbReference type="Proteomes" id="UP000013568"/>
    </source>
</evidence>
<keyword evidence="1" id="KW-0472">Membrane</keyword>
<gene>
    <name evidence="2" type="primary">pilO</name>
    <name evidence="2" type="ORF">SSYM_1894</name>
</gene>
<proteinExistence type="predicted"/>
<protein>
    <submittedName>
        <fullName evidence="2">Putative pilin accessory protein</fullName>
    </submittedName>
</protein>
<dbReference type="EMBL" id="GL636119">
    <property type="protein sequence ID" value="EFW11944.1"/>
    <property type="molecule type" value="Genomic_DNA"/>
</dbReference>
<keyword evidence="1" id="KW-1133">Transmembrane helix</keyword>
<dbReference type="Pfam" id="PF06864">
    <property type="entry name" value="PAP_PilO"/>
    <property type="match status" value="1"/>
</dbReference>
<dbReference type="AlphaFoldDB" id="E9CNB0"/>